<keyword evidence="1" id="KW-0175">Coiled coil</keyword>
<feature type="coiled-coil region" evidence="1">
    <location>
        <begin position="230"/>
        <end position="257"/>
    </location>
</feature>
<feature type="chain" id="PRO_5039658937" evidence="2">
    <location>
        <begin position="24"/>
        <end position="442"/>
    </location>
</feature>
<evidence type="ECO:0000256" key="2">
    <source>
        <dbReference type="SAM" id="SignalP"/>
    </source>
</evidence>
<evidence type="ECO:0000256" key="1">
    <source>
        <dbReference type="SAM" id="Coils"/>
    </source>
</evidence>
<evidence type="ECO:0000313" key="3">
    <source>
        <dbReference type="EMBL" id="MBB6453693.1"/>
    </source>
</evidence>
<name>A0A841Q5Q7_9BACI</name>
<dbReference type="RefSeq" id="WP_174495961.1">
    <property type="nucleotide sequence ID" value="NZ_CADDWK010000005.1"/>
</dbReference>
<dbReference type="PROSITE" id="PS51257">
    <property type="entry name" value="PROKAR_LIPOPROTEIN"/>
    <property type="match status" value="1"/>
</dbReference>
<keyword evidence="4" id="KW-1185">Reference proteome</keyword>
<comment type="caution">
    <text evidence="3">The sequence shown here is derived from an EMBL/GenBank/DDBJ whole genome shotgun (WGS) entry which is preliminary data.</text>
</comment>
<feature type="signal peptide" evidence="2">
    <location>
        <begin position="1"/>
        <end position="23"/>
    </location>
</feature>
<protein>
    <submittedName>
        <fullName evidence="3">Tetratricopeptide (TPR) repeat protein</fullName>
    </submittedName>
</protein>
<accession>A0A841Q5Q7</accession>
<proteinExistence type="predicted"/>
<reference evidence="3 4" key="1">
    <citation type="submission" date="2020-08" db="EMBL/GenBank/DDBJ databases">
        <title>Genomic Encyclopedia of Type Strains, Phase IV (KMG-IV): sequencing the most valuable type-strain genomes for metagenomic binning, comparative biology and taxonomic classification.</title>
        <authorList>
            <person name="Goeker M."/>
        </authorList>
    </citation>
    <scope>NUCLEOTIDE SEQUENCE [LARGE SCALE GENOMIC DNA]</scope>
    <source>
        <strain evidence="3 4">DSM 19612</strain>
    </source>
</reference>
<gene>
    <name evidence="3" type="ORF">HNQ94_002142</name>
</gene>
<dbReference type="Proteomes" id="UP000581688">
    <property type="component" value="Unassembled WGS sequence"/>
</dbReference>
<dbReference type="EMBL" id="JACHGH010000005">
    <property type="protein sequence ID" value="MBB6453693.1"/>
    <property type="molecule type" value="Genomic_DNA"/>
</dbReference>
<dbReference type="AlphaFoldDB" id="A0A841Q5Q7"/>
<sequence>MKRLLLTFVASAFFVVFISGCSAVKENTNEVISFVENEEYVQAKEKLDEVAQSTELSEEDKDKINRNIEQELIKEVGALKESFQNEEVDVETLHNQLSGYKVLGLNKLIEKINQTDIELESLINSRVAFTNGERHIENKDYDLAIDEFSMVIEEDAKFAQAQTYIDESYESLLTQVKNEAVSLEEKEEYSNAYTYVKGFTAYFTDDDSYIELLNQYEELYFEQSLAEVEKLKANNELDKAVYQLEQMESELGKKEEIVTLLHETKAQQEEQVKQKREALLSNMNQQYDSMDDITRISPKGIDPFTLNIPQGSFVFFPMIQIAGQDLDSGIAAISVVTGFSQDDWVFMEKISFNVDGDRFSWELDYGERGSEVGWGSIYEWVIKNSLVDGNIKGDLEKIANAESVEIRYDGDSSSRDETLSQTQIQQIKDTLELYEMINKYGL</sequence>
<organism evidence="3 4">
    <name type="scientific">Salirhabdus euzebyi</name>
    <dbReference type="NCBI Taxonomy" id="394506"/>
    <lineage>
        <taxon>Bacteria</taxon>
        <taxon>Bacillati</taxon>
        <taxon>Bacillota</taxon>
        <taxon>Bacilli</taxon>
        <taxon>Bacillales</taxon>
        <taxon>Bacillaceae</taxon>
        <taxon>Salirhabdus</taxon>
    </lineage>
</organism>
<evidence type="ECO:0000313" key="4">
    <source>
        <dbReference type="Proteomes" id="UP000581688"/>
    </source>
</evidence>
<keyword evidence="2" id="KW-0732">Signal</keyword>